<dbReference type="InterPro" id="IPR005299">
    <property type="entry name" value="MeTrfase_7"/>
</dbReference>
<evidence type="ECO:0008006" key="4">
    <source>
        <dbReference type="Google" id="ProtNLM"/>
    </source>
</evidence>
<evidence type="ECO:0000256" key="1">
    <source>
        <dbReference type="ARBA" id="ARBA00007967"/>
    </source>
</evidence>
<dbReference type="Gene3D" id="3.40.50.150">
    <property type="entry name" value="Vaccinia Virus protein VP39"/>
    <property type="match status" value="1"/>
</dbReference>
<proteinExistence type="inferred from homology"/>
<protein>
    <recommendedName>
        <fullName evidence="4">Jasmonate O-methyltransferase</fullName>
    </recommendedName>
</protein>
<dbReference type="Proteomes" id="UP000298416">
    <property type="component" value="Unassembled WGS sequence"/>
</dbReference>
<sequence>MGESFPMKSGDDSHSYSKNSLYQKLASDTVKEMIQESVIKYLDTDKVTSSMGSTTIALADFGCSIGPNTFLAVQNLIQPLQTKNLEFQVFFNDHFSNDFNTLLTSLPPERPYHAAAVGGSFYGRLFPRNSLTIAYSSQSLHWLSKPPQGVNNEAGIHGSGAPEPVARAYSAQFEADLGCFLDARAEEIVSGGLMFLVMPATPDGLTQTELSALFDFYGYSLMDLADKVLCSLKLQTFYFRKHILFKNRNYFHFDPLLKIKKFYFRKHLFSLNVQGVVEKSRIEEFNLPIHIPRLGEMREVIEKNGCFRIERMELTNPKSKVAGPLDAANVVTHMRSAMEGVFAAHFGASVADQMFDNVVPMTPRIADCFKALHHISNQLFVVLTRK</sequence>
<accession>A0A8X8WZR0</accession>
<gene>
    <name evidence="2" type="ORF">SASPL_136376</name>
</gene>
<reference evidence="2" key="2">
    <citation type="submission" date="2020-08" db="EMBL/GenBank/DDBJ databases">
        <title>Plant Genome Project.</title>
        <authorList>
            <person name="Zhang R.-G."/>
        </authorList>
    </citation>
    <scope>NUCLEOTIDE SEQUENCE</scope>
    <source>
        <strain evidence="2">Huo1</strain>
        <tissue evidence="2">Leaf</tissue>
    </source>
</reference>
<dbReference type="AlphaFoldDB" id="A0A8X8WZR0"/>
<evidence type="ECO:0000313" key="2">
    <source>
        <dbReference type="EMBL" id="KAG6404136.1"/>
    </source>
</evidence>
<name>A0A8X8WZR0_SALSN</name>
<dbReference type="PANTHER" id="PTHR31009">
    <property type="entry name" value="S-ADENOSYL-L-METHIONINE:CARBOXYL METHYLTRANSFERASE FAMILY PROTEIN"/>
    <property type="match status" value="1"/>
</dbReference>
<dbReference type="SUPFAM" id="SSF53335">
    <property type="entry name" value="S-adenosyl-L-methionine-dependent methyltransferases"/>
    <property type="match status" value="2"/>
</dbReference>
<dbReference type="Pfam" id="PF03492">
    <property type="entry name" value="Methyltransf_7"/>
    <property type="match status" value="2"/>
</dbReference>
<comment type="similarity">
    <text evidence="1">Belongs to the methyltransferase superfamily. Type-7 methyltransferase family.</text>
</comment>
<comment type="caution">
    <text evidence="2">The sequence shown here is derived from an EMBL/GenBank/DDBJ whole genome shotgun (WGS) entry which is preliminary data.</text>
</comment>
<reference evidence="2" key="1">
    <citation type="submission" date="2018-01" db="EMBL/GenBank/DDBJ databases">
        <authorList>
            <person name="Mao J.F."/>
        </authorList>
    </citation>
    <scope>NUCLEOTIDE SEQUENCE</scope>
    <source>
        <strain evidence="2">Huo1</strain>
        <tissue evidence="2">Leaf</tissue>
    </source>
</reference>
<dbReference type="InterPro" id="IPR029063">
    <property type="entry name" value="SAM-dependent_MTases_sf"/>
</dbReference>
<evidence type="ECO:0000313" key="3">
    <source>
        <dbReference type="Proteomes" id="UP000298416"/>
    </source>
</evidence>
<keyword evidence="3" id="KW-1185">Reference proteome</keyword>
<organism evidence="2">
    <name type="scientific">Salvia splendens</name>
    <name type="common">Scarlet sage</name>
    <dbReference type="NCBI Taxonomy" id="180675"/>
    <lineage>
        <taxon>Eukaryota</taxon>
        <taxon>Viridiplantae</taxon>
        <taxon>Streptophyta</taxon>
        <taxon>Embryophyta</taxon>
        <taxon>Tracheophyta</taxon>
        <taxon>Spermatophyta</taxon>
        <taxon>Magnoliopsida</taxon>
        <taxon>eudicotyledons</taxon>
        <taxon>Gunneridae</taxon>
        <taxon>Pentapetalae</taxon>
        <taxon>asterids</taxon>
        <taxon>lamiids</taxon>
        <taxon>Lamiales</taxon>
        <taxon>Lamiaceae</taxon>
        <taxon>Nepetoideae</taxon>
        <taxon>Mentheae</taxon>
        <taxon>Salviinae</taxon>
        <taxon>Salvia</taxon>
        <taxon>Salvia subgen. Calosphace</taxon>
        <taxon>core Calosphace</taxon>
    </lineage>
</organism>
<dbReference type="EMBL" id="PNBA02000013">
    <property type="protein sequence ID" value="KAG6404136.1"/>
    <property type="molecule type" value="Genomic_DNA"/>
</dbReference>
<dbReference type="GO" id="GO:0008168">
    <property type="term" value="F:methyltransferase activity"/>
    <property type="evidence" value="ECO:0007669"/>
    <property type="project" value="InterPro"/>
</dbReference>